<protein>
    <recommendedName>
        <fullName evidence="5">Secreted protein</fullName>
    </recommendedName>
</protein>
<dbReference type="AlphaFoldDB" id="W5J656"/>
<dbReference type="OMA" id="AVPSALX"/>
<evidence type="ECO:0000256" key="1">
    <source>
        <dbReference type="SAM" id="SignalP"/>
    </source>
</evidence>
<sequence>MSFKIVTILALAALVCVESRTAPARVDPWNRIVRPLPRLPQGSRFVAGGNRIVGGFAIDISEAPYQLRRQDTCH</sequence>
<evidence type="ECO:0000313" key="2">
    <source>
        <dbReference type="EMBL" id="ETN58345.1"/>
    </source>
</evidence>
<dbReference type="HOGENOM" id="CLU_2689822_0_0_1"/>
<reference evidence="2" key="3">
    <citation type="journal article" date="2013" name="Nucleic Acids Res.">
        <title>The genome of Anopheles darlingi, the main neotropical malaria vector.</title>
        <authorList>
            <person name="Marinotti O."/>
            <person name="Cerqueira G.C."/>
            <person name="de Almeida L.G."/>
            <person name="Ferro M.I."/>
            <person name="Loreto E.L."/>
            <person name="Zaha A."/>
            <person name="Teixeira S.M."/>
            <person name="Wespiser A.R."/>
            <person name="Almeida E Silva A."/>
            <person name="Schlindwein A.D."/>
            <person name="Pacheco A.C."/>
            <person name="Silva A.L."/>
            <person name="Graveley B.R."/>
            <person name="Walenz B.P."/>
            <person name="Lima Bde A."/>
            <person name="Ribeiro C.A."/>
            <person name="Nunes-Silva C.G."/>
            <person name="de Carvalho C.R."/>
            <person name="Soares C.M."/>
            <person name="de Menezes C.B."/>
            <person name="Matiolli C."/>
            <person name="Caffrey D."/>
            <person name="Araujo D.A."/>
            <person name="de Oliveira D.M."/>
            <person name="Golenbock D."/>
            <person name="Grisard E.C."/>
            <person name="Fantinatti-Garboggini F."/>
            <person name="de Carvalho F.M."/>
            <person name="Barcellos F.G."/>
            <person name="Prosdocimi F."/>
            <person name="May G."/>
            <person name="Azevedo Junior G.M."/>
            <person name="Guimaraes G.M."/>
            <person name="Goldman G.H."/>
            <person name="Padilha I.Q."/>
            <person name="Batista Jda S."/>
            <person name="Ferro J.A."/>
            <person name="Ribeiro J.M."/>
            <person name="Fietto J.L."/>
            <person name="Dabbas K.M."/>
            <person name="Cerdeira L."/>
            <person name="Agnez-Lima L.F."/>
            <person name="Brocchi M."/>
            <person name="de Carvalho M.O."/>
            <person name="Teixeira Mde M."/>
            <person name="Diniz Maia Mde M."/>
            <person name="Goldman M.H."/>
            <person name="Cruz Schneider M.P."/>
            <person name="Felipe M.S."/>
            <person name="Hungria M."/>
            <person name="Nicolas M.F."/>
            <person name="Pereira M."/>
            <person name="Montes M.A."/>
            <person name="Cantao M.E."/>
            <person name="Vincentz M."/>
            <person name="Rafael M.S."/>
            <person name="Silverman N."/>
            <person name="Stoco P.H."/>
            <person name="Souza R.C."/>
            <person name="Vicentini R."/>
            <person name="Gazzinelli R.T."/>
            <person name="Neves Rde O."/>
            <person name="Silva R."/>
            <person name="Astolfi-Filho S."/>
            <person name="Maciel T.E."/>
            <person name="Urmenyi T.P."/>
            <person name="Tadei W.P."/>
            <person name="Camargo E.P."/>
            <person name="de Vasconcelos A.T."/>
        </authorList>
    </citation>
    <scope>NUCLEOTIDE SEQUENCE</scope>
</reference>
<feature type="chain" id="PRO_5010154919" description="Secreted protein" evidence="1">
    <location>
        <begin position="20"/>
        <end position="74"/>
    </location>
</feature>
<dbReference type="Proteomes" id="UP000000673">
    <property type="component" value="Unassembled WGS sequence"/>
</dbReference>
<evidence type="ECO:0000313" key="4">
    <source>
        <dbReference type="Proteomes" id="UP000000673"/>
    </source>
</evidence>
<dbReference type="EnsemblMetazoa" id="ADAC010084-RA">
    <property type="protein sequence ID" value="ADAC010084-PA"/>
    <property type="gene ID" value="ADAC010084"/>
</dbReference>
<dbReference type="VEuPathDB" id="VectorBase:ADAC010084"/>
<proteinExistence type="predicted"/>
<dbReference type="EMBL" id="ADMH02002138">
    <property type="protein sequence ID" value="ETN58345.1"/>
    <property type="molecule type" value="Genomic_DNA"/>
</dbReference>
<evidence type="ECO:0000313" key="3">
    <source>
        <dbReference type="EnsemblMetazoa" id="ADAC010084-PA"/>
    </source>
</evidence>
<accession>W5J656</accession>
<keyword evidence="1" id="KW-0732">Signal</keyword>
<reference evidence="2 4" key="1">
    <citation type="journal article" date="2010" name="BMC Genomics">
        <title>Combination of measures distinguishes pre-miRNAs from other stem-loops in the genome of the newly sequenced Anopheles darlingi.</title>
        <authorList>
            <person name="Mendes N.D."/>
            <person name="Freitas A.T."/>
            <person name="Vasconcelos A.T."/>
            <person name="Sagot M.F."/>
        </authorList>
    </citation>
    <scope>NUCLEOTIDE SEQUENCE</scope>
</reference>
<reference evidence="3" key="4">
    <citation type="submission" date="2015-06" db="UniProtKB">
        <authorList>
            <consortium name="EnsemblMetazoa"/>
        </authorList>
    </citation>
    <scope>IDENTIFICATION</scope>
</reference>
<gene>
    <name evidence="2" type="ORF">AND_010084</name>
</gene>
<evidence type="ECO:0008006" key="5">
    <source>
        <dbReference type="Google" id="ProtNLM"/>
    </source>
</evidence>
<reference evidence="2" key="2">
    <citation type="submission" date="2010-05" db="EMBL/GenBank/DDBJ databases">
        <authorList>
            <person name="Almeida L.G."/>
            <person name="Nicolas M.F."/>
            <person name="Souza R.C."/>
            <person name="Vasconcelos A.T.R."/>
        </authorList>
    </citation>
    <scope>NUCLEOTIDE SEQUENCE</scope>
</reference>
<organism evidence="2">
    <name type="scientific">Anopheles darlingi</name>
    <name type="common">Mosquito</name>
    <dbReference type="NCBI Taxonomy" id="43151"/>
    <lineage>
        <taxon>Eukaryota</taxon>
        <taxon>Metazoa</taxon>
        <taxon>Ecdysozoa</taxon>
        <taxon>Arthropoda</taxon>
        <taxon>Hexapoda</taxon>
        <taxon>Insecta</taxon>
        <taxon>Pterygota</taxon>
        <taxon>Neoptera</taxon>
        <taxon>Endopterygota</taxon>
        <taxon>Diptera</taxon>
        <taxon>Nematocera</taxon>
        <taxon>Culicoidea</taxon>
        <taxon>Culicidae</taxon>
        <taxon>Anophelinae</taxon>
        <taxon>Anopheles</taxon>
    </lineage>
</organism>
<keyword evidence="4" id="KW-1185">Reference proteome</keyword>
<feature type="signal peptide" evidence="1">
    <location>
        <begin position="1"/>
        <end position="19"/>
    </location>
</feature>
<name>W5J656_ANODA</name>